<keyword evidence="4" id="KW-0804">Transcription</keyword>
<dbReference type="PANTHER" id="PTHR30055">
    <property type="entry name" value="HTH-TYPE TRANSCRIPTIONAL REGULATOR RUTR"/>
    <property type="match status" value="1"/>
</dbReference>
<dbReference type="Gene3D" id="1.10.357.10">
    <property type="entry name" value="Tetracycline Repressor, domain 2"/>
    <property type="match status" value="1"/>
</dbReference>
<feature type="domain" description="HTH tetR-type" evidence="6">
    <location>
        <begin position="17"/>
        <end position="77"/>
    </location>
</feature>
<dbReference type="PRINTS" id="PR00455">
    <property type="entry name" value="HTHTETR"/>
</dbReference>
<dbReference type="Pfam" id="PF13977">
    <property type="entry name" value="TetR_C_6"/>
    <property type="match status" value="1"/>
</dbReference>
<name>A0A5C4X4B0_9MICO</name>
<dbReference type="RefSeq" id="WP_139467620.1">
    <property type="nucleotide sequence ID" value="NZ_VDMQ01000002.1"/>
</dbReference>
<evidence type="ECO:0000259" key="6">
    <source>
        <dbReference type="PROSITE" id="PS50977"/>
    </source>
</evidence>
<reference evidence="7 8" key="1">
    <citation type="submission" date="2019-06" db="EMBL/GenBank/DDBJ databases">
        <authorList>
            <person name="Mardanova A.M."/>
            <person name="Pudova D.S."/>
            <person name="Shagimardanova E.I."/>
            <person name="Gogoleva N.E."/>
            <person name="Lutfullin M.T."/>
            <person name="Hadieva G.F."/>
            <person name="Sharipova M.R."/>
        </authorList>
    </citation>
    <scope>NUCLEOTIDE SEQUENCE [LARGE SCALE GENOMIC DNA]</scope>
    <source>
        <strain evidence="7 8">MG-1</strain>
    </source>
</reference>
<evidence type="ECO:0000256" key="5">
    <source>
        <dbReference type="PROSITE-ProRule" id="PRU00335"/>
    </source>
</evidence>
<dbReference type="SUPFAM" id="SSF46689">
    <property type="entry name" value="Homeodomain-like"/>
    <property type="match status" value="1"/>
</dbReference>
<evidence type="ECO:0000256" key="1">
    <source>
        <dbReference type="ARBA" id="ARBA00022491"/>
    </source>
</evidence>
<dbReference type="Proteomes" id="UP000314223">
    <property type="component" value="Unassembled WGS sequence"/>
</dbReference>
<evidence type="ECO:0000313" key="8">
    <source>
        <dbReference type="Proteomes" id="UP000314223"/>
    </source>
</evidence>
<sequence length="211" mass="22763">MHQPQNAREVAKRIPRSEVRQRLIAAAAEAFAESGYSAATVDDIALRGGFTKGAVYSNFGSKQGLFAAVLEDRSTSERDRLLQAPARPADEVAAFVAGVVAESITEDEQRGRLGLEFAARAARDPAARRSWGPLRRTQREAAEHAIREVSVRSGLELAIDPGVAALVLHCLTNGLSMEHLADPEQVDSTAIKRAIAALIEAITHSESERRS</sequence>
<evidence type="ECO:0000313" key="7">
    <source>
        <dbReference type="EMBL" id="TNM56824.1"/>
    </source>
</evidence>
<dbReference type="PANTHER" id="PTHR30055:SF234">
    <property type="entry name" value="HTH-TYPE TRANSCRIPTIONAL REGULATOR BETI"/>
    <property type="match status" value="1"/>
</dbReference>
<dbReference type="GO" id="GO:0000976">
    <property type="term" value="F:transcription cis-regulatory region binding"/>
    <property type="evidence" value="ECO:0007669"/>
    <property type="project" value="TreeGrafter"/>
</dbReference>
<keyword evidence="1" id="KW-0678">Repressor</keyword>
<protein>
    <submittedName>
        <fullName evidence="7">TetR/AcrR family transcriptional regulator</fullName>
    </submittedName>
</protein>
<evidence type="ECO:0000256" key="2">
    <source>
        <dbReference type="ARBA" id="ARBA00023015"/>
    </source>
</evidence>
<comment type="caution">
    <text evidence="7">The sequence shown here is derived from an EMBL/GenBank/DDBJ whole genome shotgun (WGS) entry which is preliminary data.</text>
</comment>
<keyword evidence="2" id="KW-0805">Transcription regulation</keyword>
<dbReference type="SUPFAM" id="SSF48498">
    <property type="entry name" value="Tetracyclin repressor-like, C-terminal domain"/>
    <property type="match status" value="1"/>
</dbReference>
<dbReference type="GO" id="GO:0003700">
    <property type="term" value="F:DNA-binding transcription factor activity"/>
    <property type="evidence" value="ECO:0007669"/>
    <property type="project" value="TreeGrafter"/>
</dbReference>
<dbReference type="Pfam" id="PF00440">
    <property type="entry name" value="TetR_N"/>
    <property type="match status" value="1"/>
</dbReference>
<dbReference type="PROSITE" id="PS50977">
    <property type="entry name" value="HTH_TETR_2"/>
    <property type="match status" value="1"/>
</dbReference>
<dbReference type="InterPro" id="IPR036271">
    <property type="entry name" value="Tet_transcr_reg_TetR-rel_C_sf"/>
</dbReference>
<proteinExistence type="predicted"/>
<dbReference type="InterPro" id="IPR009057">
    <property type="entry name" value="Homeodomain-like_sf"/>
</dbReference>
<dbReference type="EMBL" id="VDMQ01000002">
    <property type="protein sequence ID" value="TNM56824.1"/>
    <property type="molecule type" value="Genomic_DNA"/>
</dbReference>
<dbReference type="InterPro" id="IPR050109">
    <property type="entry name" value="HTH-type_TetR-like_transc_reg"/>
</dbReference>
<evidence type="ECO:0000256" key="3">
    <source>
        <dbReference type="ARBA" id="ARBA00023125"/>
    </source>
</evidence>
<evidence type="ECO:0000256" key="4">
    <source>
        <dbReference type="ARBA" id="ARBA00023163"/>
    </source>
</evidence>
<feature type="DNA-binding region" description="H-T-H motif" evidence="5">
    <location>
        <begin position="40"/>
        <end position="59"/>
    </location>
</feature>
<organism evidence="7 8">
    <name type="scientific">Brevibacterium sediminis</name>
    <dbReference type="NCBI Taxonomy" id="1857024"/>
    <lineage>
        <taxon>Bacteria</taxon>
        <taxon>Bacillati</taxon>
        <taxon>Actinomycetota</taxon>
        <taxon>Actinomycetes</taxon>
        <taxon>Micrococcales</taxon>
        <taxon>Brevibacteriaceae</taxon>
        <taxon>Brevibacterium</taxon>
    </lineage>
</organism>
<keyword evidence="3 5" id="KW-0238">DNA-binding</keyword>
<dbReference type="AlphaFoldDB" id="A0A5C4X4B0"/>
<dbReference type="InterPro" id="IPR001647">
    <property type="entry name" value="HTH_TetR"/>
</dbReference>
<dbReference type="InterPro" id="IPR039538">
    <property type="entry name" value="BetI_C"/>
</dbReference>
<accession>A0A5C4X4B0</accession>
<gene>
    <name evidence="7" type="ORF">FHQ09_04425</name>
</gene>